<comment type="caution">
    <text evidence="6">The sequence shown here is derived from an EMBL/GenBank/DDBJ whole genome shotgun (WGS) entry which is preliminary data.</text>
</comment>
<evidence type="ECO:0000256" key="4">
    <source>
        <dbReference type="SAM" id="MobiDB-lite"/>
    </source>
</evidence>
<dbReference type="SUPFAM" id="SSF63446">
    <property type="entry name" value="Type I dockerin domain"/>
    <property type="match status" value="1"/>
</dbReference>
<dbReference type="Proteomes" id="UP000177354">
    <property type="component" value="Unassembled WGS sequence"/>
</dbReference>
<name>A0A1F5Z6K2_9BACT</name>
<accession>A0A1F5Z6K2</accession>
<dbReference type="Pfam" id="PF24517">
    <property type="entry name" value="CBM96"/>
    <property type="match status" value="1"/>
</dbReference>
<dbReference type="AlphaFoldDB" id="A0A1F5Z6K2"/>
<evidence type="ECO:0000259" key="5">
    <source>
        <dbReference type="Pfam" id="PF24517"/>
    </source>
</evidence>
<evidence type="ECO:0000313" key="6">
    <source>
        <dbReference type="EMBL" id="OGG07934.1"/>
    </source>
</evidence>
<keyword evidence="2" id="KW-0964">Secreted</keyword>
<dbReference type="InterPro" id="IPR018247">
    <property type="entry name" value="EF_Hand_1_Ca_BS"/>
</dbReference>
<dbReference type="PROSITE" id="PS00018">
    <property type="entry name" value="EF_HAND_1"/>
    <property type="match status" value="1"/>
</dbReference>
<protein>
    <recommendedName>
        <fullName evidence="5">Carbohydrate-binding module family 96 domain-containing protein</fullName>
    </recommendedName>
</protein>
<dbReference type="EMBL" id="MFJF01000006">
    <property type="protein sequence ID" value="OGG07934.1"/>
    <property type="molecule type" value="Genomic_DNA"/>
</dbReference>
<feature type="domain" description="Carbohydrate-binding module family 96" evidence="5">
    <location>
        <begin position="42"/>
        <end position="189"/>
    </location>
</feature>
<evidence type="ECO:0000313" key="7">
    <source>
        <dbReference type="Proteomes" id="UP000177354"/>
    </source>
</evidence>
<dbReference type="InterPro" id="IPR055372">
    <property type="entry name" value="CBM96"/>
</dbReference>
<keyword evidence="3" id="KW-0732">Signal</keyword>
<evidence type="ECO:0000256" key="3">
    <source>
        <dbReference type="ARBA" id="ARBA00022729"/>
    </source>
</evidence>
<evidence type="ECO:0000256" key="2">
    <source>
        <dbReference type="ARBA" id="ARBA00022525"/>
    </source>
</evidence>
<dbReference type="GO" id="GO:0000272">
    <property type="term" value="P:polysaccharide catabolic process"/>
    <property type="evidence" value="ECO:0007669"/>
    <property type="project" value="InterPro"/>
</dbReference>
<dbReference type="Gene3D" id="1.10.1330.10">
    <property type="entry name" value="Dockerin domain"/>
    <property type="match status" value="1"/>
</dbReference>
<evidence type="ECO:0000256" key="1">
    <source>
        <dbReference type="ARBA" id="ARBA00004613"/>
    </source>
</evidence>
<organism evidence="6 7">
    <name type="scientific">Candidatus Gottesmanbacteria bacterium RIFCSPHIGHO2_01_FULL_40_15</name>
    <dbReference type="NCBI Taxonomy" id="1798376"/>
    <lineage>
        <taxon>Bacteria</taxon>
        <taxon>Candidatus Gottesmaniibacteriota</taxon>
    </lineage>
</organism>
<feature type="compositionally biased region" description="Polar residues" evidence="4">
    <location>
        <begin position="194"/>
        <end position="204"/>
    </location>
</feature>
<reference evidence="6 7" key="1">
    <citation type="journal article" date="2016" name="Nat. Commun.">
        <title>Thousands of microbial genomes shed light on interconnected biogeochemical processes in an aquifer system.</title>
        <authorList>
            <person name="Anantharaman K."/>
            <person name="Brown C.T."/>
            <person name="Hug L.A."/>
            <person name="Sharon I."/>
            <person name="Castelle C.J."/>
            <person name="Probst A.J."/>
            <person name="Thomas B.C."/>
            <person name="Singh A."/>
            <person name="Wilkins M.J."/>
            <person name="Karaoz U."/>
            <person name="Brodie E.L."/>
            <person name="Williams K.H."/>
            <person name="Hubbard S.S."/>
            <person name="Banfield J.F."/>
        </authorList>
    </citation>
    <scope>NUCLEOTIDE SEQUENCE [LARGE SCALE GENOMIC DNA]</scope>
</reference>
<comment type="subcellular location">
    <subcellularLocation>
        <location evidence="1">Secreted</location>
    </subcellularLocation>
</comment>
<sequence>MTLVGLGIVTLGIFAGKKLIDVGTRMLPKAEGPAVTSLLFLSEADSYVDFSAPGQNFGSSPTIRVNGISSQLREGFLRFNITGIEGTVTKAELKLTSDDNGTDKGPVVYAADNNWSEAGINYDNKPAKSGDAIADLGAININTTITIDVTSAISGNGLFSFTLVPTSTDGVRFFSKEAGSNRPILTITYETPTPTQELTESPSITAEEPVPPTVTQTPVITPTDVPTLTVTPTFTITPTKSPTPYVMCTPPACNTGEIYYCSGDCFGGCGTVCVTQPPENVPTATSTPSPTISPAACNQTCNYSVNPQIICQEGLICHNLDPSPLVGASGLCRNNECPLNEWCQCDLTQCVPKPTGCNIPEPIWVTPVPTLPVGCNPPPAGWCNELTITPTPIEIIDFHPGDANENGAVDGVDYVIWLNHYNQETVNGHKDGDFNGNGITDGLDYVIWLNNYGK</sequence>
<dbReference type="InterPro" id="IPR036439">
    <property type="entry name" value="Dockerin_dom_sf"/>
</dbReference>
<gene>
    <name evidence="6" type="ORF">A2777_00070</name>
</gene>
<feature type="compositionally biased region" description="Low complexity" evidence="4">
    <location>
        <begin position="213"/>
        <end position="224"/>
    </location>
</feature>
<dbReference type="NCBIfam" id="NF033679">
    <property type="entry name" value="DNRLRE_dom"/>
    <property type="match status" value="1"/>
</dbReference>
<dbReference type="GO" id="GO:0005576">
    <property type="term" value="C:extracellular region"/>
    <property type="evidence" value="ECO:0007669"/>
    <property type="project" value="UniProtKB-SubCell"/>
</dbReference>
<feature type="region of interest" description="Disordered" evidence="4">
    <location>
        <begin position="194"/>
        <end position="224"/>
    </location>
</feature>
<proteinExistence type="predicted"/>